<keyword evidence="1" id="KW-1133">Transmembrane helix</keyword>
<protein>
    <submittedName>
        <fullName evidence="5">DUF916 and DUF3324 domain-containing protein</fullName>
    </submittedName>
</protein>
<evidence type="ECO:0000256" key="2">
    <source>
        <dbReference type="SAM" id="SignalP"/>
    </source>
</evidence>
<evidence type="ECO:0000259" key="4">
    <source>
        <dbReference type="Pfam" id="PF11797"/>
    </source>
</evidence>
<dbReference type="InterPro" id="IPR021759">
    <property type="entry name" value="WxLIP_HBD"/>
</dbReference>
<reference evidence="5" key="1">
    <citation type="journal article" date="2021" name="PeerJ">
        <title>Extensive microbial diversity within the chicken gut microbiome revealed by metagenomics and culture.</title>
        <authorList>
            <person name="Gilroy R."/>
            <person name="Ravi A."/>
            <person name="Getino M."/>
            <person name="Pursley I."/>
            <person name="Horton D.L."/>
            <person name="Alikhan N.F."/>
            <person name="Baker D."/>
            <person name="Gharbi K."/>
            <person name="Hall N."/>
            <person name="Watson M."/>
            <person name="Adriaenssens E.M."/>
            <person name="Foster-Nyarko E."/>
            <person name="Jarju S."/>
            <person name="Secka A."/>
            <person name="Antonio M."/>
            <person name="Oren A."/>
            <person name="Chaudhuri R.R."/>
            <person name="La Ragione R."/>
            <person name="Hildebrand F."/>
            <person name="Pallen M.J."/>
        </authorList>
    </citation>
    <scope>NUCLEOTIDE SEQUENCE</scope>
    <source>
        <strain evidence="5">CHK173-259</strain>
    </source>
</reference>
<gene>
    <name evidence="5" type="ORF">H9875_00820</name>
</gene>
<name>A0A9D1U3S2_9LACO</name>
<feature type="chain" id="PRO_5038767435" evidence="2">
    <location>
        <begin position="30"/>
        <end position="351"/>
    </location>
</feature>
<evidence type="ECO:0000259" key="3">
    <source>
        <dbReference type="Pfam" id="PF06030"/>
    </source>
</evidence>
<dbReference type="Proteomes" id="UP000886822">
    <property type="component" value="Unassembled WGS sequence"/>
</dbReference>
<feature type="signal peptide" evidence="2">
    <location>
        <begin position="1"/>
        <end position="29"/>
    </location>
</feature>
<keyword evidence="2" id="KW-0732">Signal</keyword>
<organism evidence="5 6">
    <name type="scientific">Candidatus Levilactobacillus faecigallinarum</name>
    <dbReference type="NCBI Taxonomy" id="2838638"/>
    <lineage>
        <taxon>Bacteria</taxon>
        <taxon>Bacillati</taxon>
        <taxon>Bacillota</taxon>
        <taxon>Bacilli</taxon>
        <taxon>Lactobacillales</taxon>
        <taxon>Lactobacillaceae</taxon>
        <taxon>Levilactobacillus</taxon>
    </lineage>
</organism>
<feature type="domain" description="WxL Interacting Protein peptidoglycan binding" evidence="3">
    <location>
        <begin position="36"/>
        <end position="156"/>
    </location>
</feature>
<dbReference type="InterPro" id="IPR010317">
    <property type="entry name" value="WxLIP_PGBD"/>
</dbReference>
<evidence type="ECO:0000256" key="1">
    <source>
        <dbReference type="SAM" id="Phobius"/>
    </source>
</evidence>
<proteinExistence type="predicted"/>
<evidence type="ECO:0000313" key="6">
    <source>
        <dbReference type="Proteomes" id="UP000886822"/>
    </source>
</evidence>
<sequence>MRGLGKFQVIFLMVIGVVLGWGTSVSAQAAANDIGYSVAAKLPKNQMNKKNSFFDLRMKSQQQEQLQVRVYNLTNQDIQVESAIHTAWTSENGAIEYVTPTKSYDASLRYKMSDISKIQGKKTLTIPAKGSKLVTANVKMPKTTFNGVILGGWYFKRVDSKVTGTVKGAGNMRNQYSYVIGMKYTMGKVPYPAMSLGKVSAGLDNAHRGVVANLRNTSAVIIPNLTTNTTITNRDGGSVVKHEKKENVQMAPNTTFKYTLRYGKTELKAGNYHLHMVAKNTDRSWTFDRDFTITKAQADKYNQATVENSGINIWLLVALGALGMLLLILLILLVIYLIRRKRRENDDKDED</sequence>
<evidence type="ECO:0000313" key="5">
    <source>
        <dbReference type="EMBL" id="HIW71143.1"/>
    </source>
</evidence>
<keyword evidence="1" id="KW-0812">Transmembrane</keyword>
<dbReference type="Pfam" id="PF11797">
    <property type="entry name" value="WxLIP_HBD"/>
    <property type="match status" value="1"/>
</dbReference>
<dbReference type="Pfam" id="PF06030">
    <property type="entry name" value="WxLIP_PGBD"/>
    <property type="match status" value="1"/>
</dbReference>
<dbReference type="AlphaFoldDB" id="A0A9D1U3S2"/>
<comment type="caution">
    <text evidence="5">The sequence shown here is derived from an EMBL/GenBank/DDBJ whole genome shotgun (WGS) entry which is preliminary data.</text>
</comment>
<feature type="domain" description="WxL Interacting Protein host binding" evidence="4">
    <location>
        <begin position="171"/>
        <end position="303"/>
    </location>
</feature>
<dbReference type="EMBL" id="DXGJ01000009">
    <property type="protein sequence ID" value="HIW71143.1"/>
    <property type="molecule type" value="Genomic_DNA"/>
</dbReference>
<accession>A0A9D1U3S2</accession>
<feature type="transmembrane region" description="Helical" evidence="1">
    <location>
        <begin position="313"/>
        <end position="338"/>
    </location>
</feature>
<keyword evidence="1" id="KW-0472">Membrane</keyword>
<reference evidence="5" key="2">
    <citation type="submission" date="2021-04" db="EMBL/GenBank/DDBJ databases">
        <authorList>
            <person name="Gilroy R."/>
        </authorList>
    </citation>
    <scope>NUCLEOTIDE SEQUENCE</scope>
    <source>
        <strain evidence="5">CHK173-259</strain>
    </source>
</reference>